<sequence length="175" mass="19161">MKSPSSDAIPVLPETLLAQGVALRPITDDDAPLLARWHAAFRAASFPGWNEAQLAPMLADQFRLQQLHYARVYPDADHWLAAQAETPIGQIHIDRTQPDWRLVDLLVAPDARGSGLGGALLGWIQRMAIAENAASITLDVAIDNTPARALYRKAGFVDEDPDPELVLPMRWTVPG</sequence>
<gene>
    <name evidence="4" type="ORF">I4Q42_20880</name>
</gene>
<feature type="domain" description="N-acetyltransferase" evidence="3">
    <location>
        <begin position="21"/>
        <end position="174"/>
    </location>
</feature>
<dbReference type="EMBL" id="JADWOX010000019">
    <property type="protein sequence ID" value="MBI1686129.1"/>
    <property type="molecule type" value="Genomic_DNA"/>
</dbReference>
<dbReference type="PANTHER" id="PTHR43877">
    <property type="entry name" value="AMINOALKYLPHOSPHONATE N-ACETYLTRANSFERASE-RELATED-RELATED"/>
    <property type="match status" value="1"/>
</dbReference>
<accession>A0ABS0T392</accession>
<dbReference type="InterPro" id="IPR050832">
    <property type="entry name" value="Bact_Acetyltransf"/>
</dbReference>
<dbReference type="InterPro" id="IPR016181">
    <property type="entry name" value="Acyl_CoA_acyltransferase"/>
</dbReference>
<dbReference type="Gene3D" id="3.40.630.30">
    <property type="match status" value="1"/>
</dbReference>
<keyword evidence="1" id="KW-0808">Transferase</keyword>
<comment type="caution">
    <text evidence="4">The sequence shown here is derived from an EMBL/GenBank/DDBJ whole genome shotgun (WGS) entry which is preliminary data.</text>
</comment>
<evidence type="ECO:0000313" key="5">
    <source>
        <dbReference type="Proteomes" id="UP000639859"/>
    </source>
</evidence>
<dbReference type="Pfam" id="PF00583">
    <property type="entry name" value="Acetyltransf_1"/>
    <property type="match status" value="1"/>
</dbReference>
<dbReference type="PROSITE" id="PS51186">
    <property type="entry name" value="GNAT"/>
    <property type="match status" value="1"/>
</dbReference>
<evidence type="ECO:0000313" key="4">
    <source>
        <dbReference type="EMBL" id="MBI1686129.1"/>
    </source>
</evidence>
<proteinExistence type="predicted"/>
<protein>
    <submittedName>
        <fullName evidence="4">GNAT family N-acetyltransferase</fullName>
    </submittedName>
</protein>
<dbReference type="Proteomes" id="UP000639859">
    <property type="component" value="Unassembled WGS sequence"/>
</dbReference>
<dbReference type="SUPFAM" id="SSF55729">
    <property type="entry name" value="Acyl-CoA N-acyltransferases (Nat)"/>
    <property type="match status" value="1"/>
</dbReference>
<dbReference type="PANTHER" id="PTHR43877:SF2">
    <property type="entry name" value="AMINOALKYLPHOSPHONATE N-ACETYLTRANSFERASE-RELATED"/>
    <property type="match status" value="1"/>
</dbReference>
<keyword evidence="2" id="KW-0012">Acyltransferase</keyword>
<reference evidence="4 5" key="1">
    <citation type="submission" date="2020-11" db="EMBL/GenBank/DDBJ databases">
        <title>genome sequence of strain KACC 18849.</title>
        <authorList>
            <person name="Gao J."/>
            <person name="Zhang X."/>
        </authorList>
    </citation>
    <scope>NUCLEOTIDE SEQUENCE [LARGE SCALE GENOMIC DNA]</scope>
    <source>
        <strain evidence="4 5">KACC 18849</strain>
    </source>
</reference>
<keyword evidence="5" id="KW-1185">Reference proteome</keyword>
<name>A0ABS0T392_9CAUL</name>
<organism evidence="4 5">
    <name type="scientific">Caulobacter hibisci</name>
    <dbReference type="NCBI Taxonomy" id="2035993"/>
    <lineage>
        <taxon>Bacteria</taxon>
        <taxon>Pseudomonadati</taxon>
        <taxon>Pseudomonadota</taxon>
        <taxon>Alphaproteobacteria</taxon>
        <taxon>Caulobacterales</taxon>
        <taxon>Caulobacteraceae</taxon>
        <taxon>Caulobacter</taxon>
    </lineage>
</organism>
<evidence type="ECO:0000259" key="3">
    <source>
        <dbReference type="PROSITE" id="PS51186"/>
    </source>
</evidence>
<evidence type="ECO:0000256" key="2">
    <source>
        <dbReference type="ARBA" id="ARBA00023315"/>
    </source>
</evidence>
<dbReference type="InterPro" id="IPR000182">
    <property type="entry name" value="GNAT_dom"/>
</dbReference>
<dbReference type="RefSeq" id="WP_198578026.1">
    <property type="nucleotide sequence ID" value="NZ_JADWOX010000019.1"/>
</dbReference>
<evidence type="ECO:0000256" key="1">
    <source>
        <dbReference type="ARBA" id="ARBA00022679"/>
    </source>
</evidence>